<sequence>MMPGGENRPAHPPDAAAPEEIPMPLSPPSLPAMPRKLNLGCGFDKREGFVNADGFAECRPDVLMDMEATPWAFADNAFDLVLMKHVLEHVGADFKVFAAVMRELWRVTAPGGIIEIHVPHYRHDTWWSDPTHVRAFTPLTFRMMSRAQNDEWIAQRANYTMLAYVMGVDFELVQAVQVYDPQWRQRVDQGELTMEQLRVLAQTQWGVVKELHVRLKAVK</sequence>
<dbReference type="InterPro" id="IPR013216">
    <property type="entry name" value="Methyltransf_11"/>
</dbReference>
<evidence type="ECO:0000313" key="4">
    <source>
        <dbReference type="Proteomes" id="UP001057498"/>
    </source>
</evidence>
<dbReference type="SUPFAM" id="SSF53335">
    <property type="entry name" value="S-adenosyl-L-methionine-dependent methyltransferases"/>
    <property type="match status" value="1"/>
</dbReference>
<feature type="region of interest" description="Disordered" evidence="1">
    <location>
        <begin position="1"/>
        <end position="28"/>
    </location>
</feature>
<dbReference type="CDD" id="cd02440">
    <property type="entry name" value="AdoMet_MTases"/>
    <property type="match status" value="1"/>
</dbReference>
<feature type="domain" description="Methyltransferase type 11" evidence="2">
    <location>
        <begin position="62"/>
        <end position="114"/>
    </location>
</feature>
<keyword evidence="4" id="KW-1185">Reference proteome</keyword>
<dbReference type="InterPro" id="IPR029063">
    <property type="entry name" value="SAM-dependent_MTases_sf"/>
</dbReference>
<evidence type="ECO:0000313" key="3">
    <source>
        <dbReference type="EMBL" id="BDI03240.1"/>
    </source>
</evidence>
<protein>
    <recommendedName>
        <fullName evidence="2">Methyltransferase type 11 domain-containing protein</fullName>
    </recommendedName>
</protein>
<dbReference type="EMBL" id="AP025730">
    <property type="protein sequence ID" value="BDI03240.1"/>
    <property type="molecule type" value="Genomic_DNA"/>
</dbReference>
<gene>
    <name evidence="3" type="ORF">CATMQ487_02100</name>
</gene>
<proteinExistence type="predicted"/>
<accession>A0ABM7YGJ3</accession>
<organism evidence="3 4">
    <name type="scientific">Sphaerotilus microaerophilus</name>
    <dbReference type="NCBI Taxonomy" id="2914710"/>
    <lineage>
        <taxon>Bacteria</taxon>
        <taxon>Pseudomonadati</taxon>
        <taxon>Pseudomonadota</taxon>
        <taxon>Betaproteobacteria</taxon>
        <taxon>Burkholderiales</taxon>
        <taxon>Sphaerotilaceae</taxon>
        <taxon>Sphaerotilus</taxon>
    </lineage>
</organism>
<evidence type="ECO:0000259" key="2">
    <source>
        <dbReference type="Pfam" id="PF08241"/>
    </source>
</evidence>
<name>A0ABM7YGJ3_9BURK</name>
<dbReference type="Proteomes" id="UP001057498">
    <property type="component" value="Chromosome"/>
</dbReference>
<feature type="compositionally biased region" description="Low complexity" evidence="1">
    <location>
        <begin position="13"/>
        <end position="23"/>
    </location>
</feature>
<evidence type="ECO:0000256" key="1">
    <source>
        <dbReference type="SAM" id="MobiDB-lite"/>
    </source>
</evidence>
<dbReference type="Gene3D" id="3.40.50.150">
    <property type="entry name" value="Vaccinia Virus protein VP39"/>
    <property type="match status" value="1"/>
</dbReference>
<dbReference type="Pfam" id="PF08241">
    <property type="entry name" value="Methyltransf_11"/>
    <property type="match status" value="1"/>
</dbReference>
<reference evidence="3" key="1">
    <citation type="submission" date="2022-04" db="EMBL/GenBank/DDBJ databases">
        <title>Whole genome sequence of Sphaerotilus sp. FB-5.</title>
        <authorList>
            <person name="Takeda M."/>
            <person name="Narihara S."/>
            <person name="Akimoto M."/>
            <person name="Akimoto R."/>
            <person name="Nishiyashiki S."/>
            <person name="Murakami T."/>
        </authorList>
    </citation>
    <scope>NUCLEOTIDE SEQUENCE</scope>
    <source>
        <strain evidence="3">FB-5</strain>
    </source>
</reference>